<proteinExistence type="predicted"/>
<dbReference type="EMBL" id="JBHRTA010000036">
    <property type="protein sequence ID" value="MFC3198257.1"/>
    <property type="molecule type" value="Genomic_DNA"/>
</dbReference>
<dbReference type="Proteomes" id="UP001595526">
    <property type="component" value="Unassembled WGS sequence"/>
</dbReference>
<name>A0ABV7JM60_9SPHI</name>
<reference evidence="3" key="1">
    <citation type="journal article" date="2019" name="Int. J. Syst. Evol. Microbiol.">
        <title>The Global Catalogue of Microorganisms (GCM) 10K type strain sequencing project: providing services to taxonomists for standard genome sequencing and annotation.</title>
        <authorList>
            <consortium name="The Broad Institute Genomics Platform"/>
            <consortium name="The Broad Institute Genome Sequencing Center for Infectious Disease"/>
            <person name="Wu L."/>
            <person name="Ma J."/>
        </authorList>
    </citation>
    <scope>NUCLEOTIDE SEQUENCE [LARGE SCALE GENOMIC DNA]</scope>
    <source>
        <strain evidence="3">KCTC 52416</strain>
    </source>
</reference>
<evidence type="ECO:0000256" key="1">
    <source>
        <dbReference type="SAM" id="Phobius"/>
    </source>
</evidence>
<sequence length="167" mass="20039">MSIRTRVWYDMLHAKAGDEYLTLYLAREKKWRVWYKVGLIVVTTAGLYFSQTNPLVPVLSLTVVWISQLVSQVQNFIVMSDDNFGKLGGLRMMYYERWAKLEDLWFEMFDERINDDEAQIRYYETRKEARDIEKLDNSLLLKKRRKLDNKAQLNTQAYIDQYHGYTE</sequence>
<accession>A0ABV7JM60</accession>
<protein>
    <recommendedName>
        <fullName evidence="4">SMODS and SLOG-associating 2TM effector domain-containing protein</fullName>
    </recommendedName>
</protein>
<feature type="transmembrane region" description="Helical" evidence="1">
    <location>
        <begin position="33"/>
        <end position="49"/>
    </location>
</feature>
<keyword evidence="1" id="KW-0812">Transmembrane</keyword>
<comment type="caution">
    <text evidence="2">The sequence shown here is derived from an EMBL/GenBank/DDBJ whole genome shotgun (WGS) entry which is preliminary data.</text>
</comment>
<dbReference type="RefSeq" id="WP_379022739.1">
    <property type="nucleotide sequence ID" value="NZ_JBHRTA010000036.1"/>
</dbReference>
<keyword evidence="1" id="KW-0472">Membrane</keyword>
<evidence type="ECO:0000313" key="2">
    <source>
        <dbReference type="EMBL" id="MFC3198257.1"/>
    </source>
</evidence>
<keyword evidence="1" id="KW-1133">Transmembrane helix</keyword>
<evidence type="ECO:0008006" key="4">
    <source>
        <dbReference type="Google" id="ProtNLM"/>
    </source>
</evidence>
<keyword evidence="3" id="KW-1185">Reference proteome</keyword>
<evidence type="ECO:0000313" key="3">
    <source>
        <dbReference type="Proteomes" id="UP001595526"/>
    </source>
</evidence>
<organism evidence="2 3">
    <name type="scientific">Parapedobacter deserti</name>
    <dbReference type="NCBI Taxonomy" id="1912957"/>
    <lineage>
        <taxon>Bacteria</taxon>
        <taxon>Pseudomonadati</taxon>
        <taxon>Bacteroidota</taxon>
        <taxon>Sphingobacteriia</taxon>
        <taxon>Sphingobacteriales</taxon>
        <taxon>Sphingobacteriaceae</taxon>
        <taxon>Parapedobacter</taxon>
    </lineage>
</organism>
<gene>
    <name evidence="2" type="ORF">ACFOET_11600</name>
</gene>